<dbReference type="Proteomes" id="UP000297855">
    <property type="component" value="Unassembled WGS sequence"/>
</dbReference>
<dbReference type="AlphaFoldDB" id="A0A4R9GTJ3"/>
<gene>
    <name evidence="6" type="ORF">EHO61_00335</name>
</gene>
<dbReference type="InterPro" id="IPR023772">
    <property type="entry name" value="DNA-bd_HTH_TetR-type_CS"/>
</dbReference>
<dbReference type="RefSeq" id="WP_135811676.1">
    <property type="nucleotide sequence ID" value="NZ_RQEV01000001.1"/>
</dbReference>
<feature type="DNA-binding region" description="H-T-H motif" evidence="4">
    <location>
        <begin position="31"/>
        <end position="50"/>
    </location>
</feature>
<evidence type="ECO:0000256" key="3">
    <source>
        <dbReference type="ARBA" id="ARBA00023163"/>
    </source>
</evidence>
<organism evidence="6 7">
    <name type="scientific">Leptospira fluminis</name>
    <dbReference type="NCBI Taxonomy" id="2484979"/>
    <lineage>
        <taxon>Bacteria</taxon>
        <taxon>Pseudomonadati</taxon>
        <taxon>Spirochaetota</taxon>
        <taxon>Spirochaetia</taxon>
        <taxon>Leptospirales</taxon>
        <taxon>Leptospiraceae</taxon>
        <taxon>Leptospira</taxon>
    </lineage>
</organism>
<dbReference type="EMBL" id="RQEV01000001">
    <property type="protein sequence ID" value="TGK22264.1"/>
    <property type="molecule type" value="Genomic_DNA"/>
</dbReference>
<proteinExistence type="predicted"/>
<dbReference type="PANTHER" id="PTHR30055">
    <property type="entry name" value="HTH-TYPE TRANSCRIPTIONAL REGULATOR RUTR"/>
    <property type="match status" value="1"/>
</dbReference>
<protein>
    <submittedName>
        <fullName evidence="6">TetR/AcrR family transcriptional regulator</fullName>
    </submittedName>
</protein>
<dbReference type="InterPro" id="IPR009057">
    <property type="entry name" value="Homeodomain-like_sf"/>
</dbReference>
<dbReference type="SUPFAM" id="SSF46689">
    <property type="entry name" value="Homeodomain-like"/>
    <property type="match status" value="1"/>
</dbReference>
<accession>A0A4R9GTJ3</accession>
<evidence type="ECO:0000313" key="6">
    <source>
        <dbReference type="EMBL" id="TGK22264.1"/>
    </source>
</evidence>
<dbReference type="OrthoDB" id="9809994at2"/>
<keyword evidence="3" id="KW-0804">Transcription</keyword>
<keyword evidence="2 4" id="KW-0238">DNA-binding</keyword>
<evidence type="ECO:0000259" key="5">
    <source>
        <dbReference type="PROSITE" id="PS50977"/>
    </source>
</evidence>
<feature type="domain" description="HTH tetR-type" evidence="5">
    <location>
        <begin position="8"/>
        <end position="68"/>
    </location>
</feature>
<evidence type="ECO:0000313" key="7">
    <source>
        <dbReference type="Proteomes" id="UP000297855"/>
    </source>
</evidence>
<sequence>MKREEQSNKVRAKILEVSRRLFVNEGYEKATIRRIIDEAGITTGSLYHFFKNKEEILFAIASEVFTEAAEAAERLAEEPDSAVLFALEVGLQLHLIQKKKSIAETYLAAYRTQGVLEMIGQRGAARNAMLFGKYNPAFDHEEYLIRTHAFRGVFQALLEETLYIGTIDANRLMNTALYLGLTTFGVPKEDIEIALAKTKRILTEKAEEIETLTENLIHLFVKGRQASEE</sequence>
<dbReference type="PANTHER" id="PTHR30055:SF234">
    <property type="entry name" value="HTH-TYPE TRANSCRIPTIONAL REGULATOR BETI"/>
    <property type="match status" value="1"/>
</dbReference>
<evidence type="ECO:0000256" key="4">
    <source>
        <dbReference type="PROSITE-ProRule" id="PRU00335"/>
    </source>
</evidence>
<dbReference type="GO" id="GO:0000976">
    <property type="term" value="F:transcription cis-regulatory region binding"/>
    <property type="evidence" value="ECO:0007669"/>
    <property type="project" value="TreeGrafter"/>
</dbReference>
<dbReference type="PRINTS" id="PR00455">
    <property type="entry name" value="HTHTETR"/>
</dbReference>
<reference evidence="6" key="1">
    <citation type="journal article" date="2019" name="PLoS Negl. Trop. Dis.">
        <title>Revisiting the worldwide diversity of Leptospira species in the environment.</title>
        <authorList>
            <person name="Vincent A.T."/>
            <person name="Schiettekatte O."/>
            <person name="Bourhy P."/>
            <person name="Veyrier F.J."/>
            <person name="Picardeau M."/>
        </authorList>
    </citation>
    <scope>NUCLEOTIDE SEQUENCE [LARGE SCALE GENOMIC DNA]</scope>
    <source>
        <strain evidence="6">SCS5</strain>
    </source>
</reference>
<keyword evidence="1" id="KW-0805">Transcription regulation</keyword>
<evidence type="ECO:0000256" key="1">
    <source>
        <dbReference type="ARBA" id="ARBA00023015"/>
    </source>
</evidence>
<keyword evidence="7" id="KW-1185">Reference proteome</keyword>
<name>A0A4R9GTJ3_9LEPT</name>
<dbReference type="InterPro" id="IPR001647">
    <property type="entry name" value="HTH_TetR"/>
</dbReference>
<dbReference type="PROSITE" id="PS01081">
    <property type="entry name" value="HTH_TETR_1"/>
    <property type="match status" value="1"/>
</dbReference>
<dbReference type="PROSITE" id="PS50977">
    <property type="entry name" value="HTH_TETR_2"/>
    <property type="match status" value="1"/>
</dbReference>
<dbReference type="Gene3D" id="1.10.357.10">
    <property type="entry name" value="Tetracycline Repressor, domain 2"/>
    <property type="match status" value="1"/>
</dbReference>
<dbReference type="GO" id="GO:0003700">
    <property type="term" value="F:DNA-binding transcription factor activity"/>
    <property type="evidence" value="ECO:0007669"/>
    <property type="project" value="TreeGrafter"/>
</dbReference>
<dbReference type="Pfam" id="PF00440">
    <property type="entry name" value="TetR_N"/>
    <property type="match status" value="1"/>
</dbReference>
<comment type="caution">
    <text evidence="6">The sequence shown here is derived from an EMBL/GenBank/DDBJ whole genome shotgun (WGS) entry which is preliminary data.</text>
</comment>
<evidence type="ECO:0000256" key="2">
    <source>
        <dbReference type="ARBA" id="ARBA00023125"/>
    </source>
</evidence>
<dbReference type="InterPro" id="IPR050109">
    <property type="entry name" value="HTH-type_TetR-like_transc_reg"/>
</dbReference>